<proteinExistence type="inferred from homology"/>
<reference evidence="6" key="2">
    <citation type="journal article" date="2015" name="J. Biotechnol.">
        <title>The structure of the Cyberlindnera jadinii genome and its relation to Candida utilis analyzed by the occurrence of single nucleotide polymorphisms.</title>
        <authorList>
            <person name="Rupp O."/>
            <person name="Brinkrolf K."/>
            <person name="Buerth C."/>
            <person name="Kunigo M."/>
            <person name="Schneider J."/>
            <person name="Jaenicke S."/>
            <person name="Goesmann A."/>
            <person name="Puehler A."/>
            <person name="Jaeger K.-E."/>
            <person name="Ernst J.F."/>
        </authorList>
    </citation>
    <scope>NUCLEOTIDE SEQUENCE [LARGE SCALE GENOMIC DNA]</scope>
    <source>
        <strain evidence="6">ATCC 18201 / CBS 1600 / BCRC 20928 / JCM 3617 / NBRC 0987 / NRRL Y-1542</strain>
    </source>
</reference>
<reference evidence="5 7" key="3">
    <citation type="journal article" date="2016" name="Proc. Natl. Acad. Sci. U.S.A.">
        <title>Comparative genomics of biotechnologically important yeasts.</title>
        <authorList>
            <person name="Riley R."/>
            <person name="Haridas S."/>
            <person name="Wolfe K.H."/>
            <person name="Lopes M.R."/>
            <person name="Hittinger C.T."/>
            <person name="Goeker M."/>
            <person name="Salamov A.A."/>
            <person name="Wisecaver J.H."/>
            <person name="Long T.M."/>
            <person name="Calvey C.H."/>
            <person name="Aerts A.L."/>
            <person name="Barry K.W."/>
            <person name="Choi C."/>
            <person name="Clum A."/>
            <person name="Coughlan A.Y."/>
            <person name="Deshpande S."/>
            <person name="Douglass A.P."/>
            <person name="Hanson S.J."/>
            <person name="Klenk H.-P."/>
            <person name="LaButti K.M."/>
            <person name="Lapidus A."/>
            <person name="Lindquist E.A."/>
            <person name="Lipzen A.M."/>
            <person name="Meier-Kolthoff J.P."/>
            <person name="Ohm R.A."/>
            <person name="Otillar R.P."/>
            <person name="Pangilinan J.L."/>
            <person name="Peng Y."/>
            <person name="Rokas A."/>
            <person name="Rosa C.A."/>
            <person name="Scheuner C."/>
            <person name="Sibirny A.A."/>
            <person name="Slot J.C."/>
            <person name="Stielow J.B."/>
            <person name="Sun H."/>
            <person name="Kurtzman C.P."/>
            <person name="Blackwell M."/>
            <person name="Grigoriev I.V."/>
            <person name="Jeffries T.W."/>
        </authorList>
    </citation>
    <scope>NUCLEOTIDE SEQUENCE [LARGE SCALE GENOMIC DNA]</scope>
    <source>
        <strain evidence="7">ATCC 18201 / CBS 1600 / BCRC 20928 / JCM 3617 / NBRC 0987 / NRRL Y-1542</strain>
        <strain evidence="5">NRRL Y-1542</strain>
    </source>
</reference>
<accession>A0A1E4S7X9</accession>
<comment type="similarity">
    <text evidence="1">Belongs to the FYV7 family.</text>
</comment>
<dbReference type="STRING" id="983966.A0A0H5CDW0"/>
<evidence type="ECO:0000313" key="6">
    <source>
        <dbReference type="Proteomes" id="UP000038830"/>
    </source>
</evidence>
<dbReference type="OMA" id="MGPKIDD"/>
<reference evidence="4" key="1">
    <citation type="submission" date="2014-12" db="EMBL/GenBank/DDBJ databases">
        <authorList>
            <person name="Jaenicke S."/>
        </authorList>
    </citation>
    <scope>NUCLEOTIDE SEQUENCE [LARGE SCALE GENOMIC DNA]</scope>
    <source>
        <strain evidence="4">CBS1600</strain>
    </source>
</reference>
<feature type="region of interest" description="Disordered" evidence="3">
    <location>
        <begin position="91"/>
        <end position="132"/>
    </location>
</feature>
<evidence type="ECO:0000256" key="1">
    <source>
        <dbReference type="ARBA" id="ARBA00006800"/>
    </source>
</evidence>
<dbReference type="Proteomes" id="UP000038830">
    <property type="component" value="Unassembled WGS sequence"/>
</dbReference>
<evidence type="ECO:0000313" key="7">
    <source>
        <dbReference type="Proteomes" id="UP000094389"/>
    </source>
</evidence>
<dbReference type="InterPro" id="IPR013730">
    <property type="entry name" value="Fyv7/TAP26"/>
</dbReference>
<keyword evidence="7" id="KW-1185">Reference proteome</keyword>
<evidence type="ECO:0000313" key="5">
    <source>
        <dbReference type="EMBL" id="ODV75637.1"/>
    </source>
</evidence>
<protein>
    <recommendedName>
        <fullName evidence="2">rRNA-processing protein FYV7</fullName>
    </recommendedName>
</protein>
<dbReference type="OrthoDB" id="2135053at2759"/>
<dbReference type="AlphaFoldDB" id="A0A0H5CDW0"/>
<dbReference type="Proteomes" id="UP000094389">
    <property type="component" value="Unassembled WGS sequence"/>
</dbReference>
<dbReference type="Pfam" id="PF08524">
    <property type="entry name" value="rRNA_processing"/>
    <property type="match status" value="1"/>
</dbReference>
<accession>A0A0H5CDW0</accession>
<gene>
    <name evidence="4" type="ORF">BN1211_3162</name>
    <name evidence="5" type="ORF">CYBJADRAFT_183242</name>
</gene>
<evidence type="ECO:0000256" key="2">
    <source>
        <dbReference type="ARBA" id="ARBA00018780"/>
    </source>
</evidence>
<name>A0A0H5CDW0_CYBJN</name>
<evidence type="ECO:0000313" key="4">
    <source>
        <dbReference type="EMBL" id="CEP22749.1"/>
    </source>
</evidence>
<feature type="compositionally biased region" description="Basic and acidic residues" evidence="3">
    <location>
        <begin position="91"/>
        <end position="116"/>
    </location>
</feature>
<feature type="region of interest" description="Disordered" evidence="3">
    <location>
        <begin position="1"/>
        <end position="25"/>
    </location>
</feature>
<organism evidence="4 6">
    <name type="scientific">Cyberlindnera jadinii (strain ATCC 18201 / CBS 1600 / BCRC 20928 / JCM 3617 / NBRC 0987 / NRRL Y-1542)</name>
    <name type="common">Torula yeast</name>
    <name type="synonym">Candida utilis</name>
    <dbReference type="NCBI Taxonomy" id="983966"/>
    <lineage>
        <taxon>Eukaryota</taxon>
        <taxon>Fungi</taxon>
        <taxon>Dikarya</taxon>
        <taxon>Ascomycota</taxon>
        <taxon>Saccharomycotina</taxon>
        <taxon>Saccharomycetes</taxon>
        <taxon>Phaffomycetales</taxon>
        <taxon>Phaffomycetaceae</taxon>
        <taxon>Cyberlindnera</taxon>
    </lineage>
</organism>
<dbReference type="EMBL" id="CDQK01000003">
    <property type="protein sequence ID" value="CEP22749.1"/>
    <property type="molecule type" value="Genomic_DNA"/>
</dbReference>
<feature type="compositionally biased region" description="Basic and acidic residues" evidence="3">
    <location>
        <begin position="15"/>
        <end position="25"/>
    </location>
</feature>
<sequence length="146" mass="17754">MVEHKNGRFQKKKNPYLDRRESKNREIRQALTHKARLKRKYLKELERSGESVPDKEEVHRHRVVREADKGPSFQERQQIAKERKKFLRELREKEKKQRMETVQLKREARDKKKELLSQKTRTGQPLMGPRINNLLEKIQKQYGNDQ</sequence>
<evidence type="ECO:0000256" key="3">
    <source>
        <dbReference type="SAM" id="MobiDB-lite"/>
    </source>
</evidence>
<dbReference type="EMBL" id="KV453926">
    <property type="protein sequence ID" value="ODV75637.1"/>
    <property type="molecule type" value="Genomic_DNA"/>
</dbReference>